<dbReference type="InterPro" id="IPR048369">
    <property type="entry name" value="COG6_C"/>
</dbReference>
<dbReference type="AlphaFoldDB" id="L0PBN9"/>
<dbReference type="PANTHER" id="PTHR21506">
    <property type="entry name" value="COMPONENT OF OLIGOMERIC GOLGI COMPLEX 6"/>
    <property type="match status" value="1"/>
</dbReference>
<dbReference type="GO" id="GO:0006891">
    <property type="term" value="P:intra-Golgi vesicle-mediated transport"/>
    <property type="evidence" value="ECO:0007669"/>
    <property type="project" value="InterPro"/>
</dbReference>
<evidence type="ECO:0000259" key="1">
    <source>
        <dbReference type="Pfam" id="PF20653"/>
    </source>
</evidence>
<dbReference type="EMBL" id="CAKM01000213">
    <property type="protein sequence ID" value="CCJ29783.1"/>
    <property type="molecule type" value="Genomic_DNA"/>
</dbReference>
<proteinExistence type="predicted"/>
<feature type="domain" description="Conserved Oligomeric Golgi complex subunit 6 C-terminal" evidence="1">
    <location>
        <begin position="50"/>
        <end position="127"/>
    </location>
</feature>
<dbReference type="Proteomes" id="UP000010422">
    <property type="component" value="Unassembled WGS sequence"/>
</dbReference>
<sequence>MTKVESIVFKVENTTIYKIANLIQFYKSTLQKILQDNSYLLKILDTNLSADVQLNPPSFLIDAVSEFKIISESFKTTYGSSESLENEFEIILEIALNPYCELCHDISNKLSEPHKSIFLINCWKICEKFWN</sequence>
<evidence type="ECO:0000313" key="3">
    <source>
        <dbReference type="Proteomes" id="UP000010422"/>
    </source>
</evidence>
<evidence type="ECO:0000313" key="2">
    <source>
        <dbReference type="EMBL" id="CCJ29783.1"/>
    </source>
</evidence>
<name>L0PBN9_PNEJI</name>
<feature type="non-terminal residue" evidence="2">
    <location>
        <position position="131"/>
    </location>
</feature>
<dbReference type="InParanoid" id="L0PBN9"/>
<dbReference type="VEuPathDB" id="FungiDB:PNEJI1_001181"/>
<feature type="domain" description="Conserved Oligomeric Golgi complex subunit 6 C-terminal" evidence="1">
    <location>
        <begin position="4"/>
        <end position="46"/>
    </location>
</feature>
<protein>
    <recommendedName>
        <fullName evidence="1">Conserved Oligomeric Golgi complex subunit 6 C-terminal domain-containing protein</fullName>
    </recommendedName>
</protein>
<reference evidence="2 3" key="1">
    <citation type="journal article" date="2012" name="MBio">
        <title>De novo assembly of the Pneumocystis jirovecii genome from a single bronchoalveolar lavage fluid specimen from a patient.</title>
        <authorList>
            <person name="Cisse O.H."/>
            <person name="Pagni M."/>
            <person name="Hauser P.M."/>
        </authorList>
    </citation>
    <scope>NUCLEOTIDE SEQUENCE [LARGE SCALE GENOMIC DNA]</scope>
    <source>
        <strain evidence="2 3">SE8</strain>
    </source>
</reference>
<dbReference type="InterPro" id="IPR010490">
    <property type="entry name" value="COG6"/>
</dbReference>
<accession>L0PBN9</accession>
<organism evidence="3">
    <name type="scientific">Pneumocystis jirovecii</name>
    <name type="common">Human pneumocystis pneumonia agent</name>
    <dbReference type="NCBI Taxonomy" id="42068"/>
    <lineage>
        <taxon>Eukaryota</taxon>
        <taxon>Fungi</taxon>
        <taxon>Dikarya</taxon>
        <taxon>Ascomycota</taxon>
        <taxon>Taphrinomycotina</taxon>
        <taxon>Pneumocystomycetes</taxon>
        <taxon>Pneumocystaceae</taxon>
        <taxon>Pneumocystis</taxon>
    </lineage>
</organism>
<comment type="caution">
    <text evidence="2">The sequence shown here is derived from an EMBL/GenBank/DDBJ whole genome shotgun (WGS) entry which is preliminary data.</text>
</comment>
<dbReference type="Pfam" id="PF20653">
    <property type="entry name" value="COG6_C"/>
    <property type="match status" value="2"/>
</dbReference>
<gene>
    <name evidence="2" type="ORF">PNEJI1_001181</name>
</gene>
<dbReference type="GO" id="GO:0017119">
    <property type="term" value="C:Golgi transport complex"/>
    <property type="evidence" value="ECO:0007669"/>
    <property type="project" value="InterPro"/>
</dbReference>
<dbReference type="PANTHER" id="PTHR21506:SF0">
    <property type="entry name" value="CONSERVED OLIGOMERIC GOLGI COMPLEX SUBUNIT 6"/>
    <property type="match status" value="1"/>
</dbReference>
<dbReference type="STRING" id="1209962.L0PBN9"/>